<organism evidence="1 2">
    <name type="scientific">Plectosphaerella cucumerina</name>
    <dbReference type="NCBI Taxonomy" id="40658"/>
    <lineage>
        <taxon>Eukaryota</taxon>
        <taxon>Fungi</taxon>
        <taxon>Dikarya</taxon>
        <taxon>Ascomycota</taxon>
        <taxon>Pezizomycotina</taxon>
        <taxon>Sordariomycetes</taxon>
        <taxon>Hypocreomycetidae</taxon>
        <taxon>Glomerellales</taxon>
        <taxon>Plectosphaerellaceae</taxon>
        <taxon>Plectosphaerella</taxon>
    </lineage>
</organism>
<gene>
    <name evidence="1" type="ORF">B0T11DRAFT_277943</name>
</gene>
<name>A0A8K0TQL9_9PEZI</name>
<sequence>MFPPALSWSVIKRGLLVSSLSRALGKAPQIGDSAGSLKVSGSARCLPFRKLQGNSFQGLRWNVLKQHIGR</sequence>
<reference evidence="1" key="1">
    <citation type="journal article" date="2021" name="Nat. Commun.">
        <title>Genetic determinants of endophytism in the Arabidopsis root mycobiome.</title>
        <authorList>
            <person name="Mesny F."/>
            <person name="Miyauchi S."/>
            <person name="Thiergart T."/>
            <person name="Pickel B."/>
            <person name="Atanasova L."/>
            <person name="Karlsson M."/>
            <person name="Huettel B."/>
            <person name="Barry K.W."/>
            <person name="Haridas S."/>
            <person name="Chen C."/>
            <person name="Bauer D."/>
            <person name="Andreopoulos W."/>
            <person name="Pangilinan J."/>
            <person name="LaButti K."/>
            <person name="Riley R."/>
            <person name="Lipzen A."/>
            <person name="Clum A."/>
            <person name="Drula E."/>
            <person name="Henrissat B."/>
            <person name="Kohler A."/>
            <person name="Grigoriev I.V."/>
            <person name="Martin F.M."/>
            <person name="Hacquard S."/>
        </authorList>
    </citation>
    <scope>NUCLEOTIDE SEQUENCE</scope>
    <source>
        <strain evidence="1">MPI-CAGE-AT-0016</strain>
    </source>
</reference>
<comment type="caution">
    <text evidence="1">The sequence shown here is derived from an EMBL/GenBank/DDBJ whole genome shotgun (WGS) entry which is preliminary data.</text>
</comment>
<proteinExistence type="predicted"/>
<protein>
    <submittedName>
        <fullName evidence="1">Uncharacterized protein</fullName>
    </submittedName>
</protein>
<dbReference type="EMBL" id="JAGPXD010000002">
    <property type="protein sequence ID" value="KAH7368972.1"/>
    <property type="molecule type" value="Genomic_DNA"/>
</dbReference>
<dbReference type="AlphaFoldDB" id="A0A8K0TQL9"/>
<accession>A0A8K0TQL9</accession>
<evidence type="ECO:0000313" key="1">
    <source>
        <dbReference type="EMBL" id="KAH7368972.1"/>
    </source>
</evidence>
<keyword evidence="2" id="KW-1185">Reference proteome</keyword>
<dbReference type="Proteomes" id="UP000813385">
    <property type="component" value="Unassembled WGS sequence"/>
</dbReference>
<evidence type="ECO:0000313" key="2">
    <source>
        <dbReference type="Proteomes" id="UP000813385"/>
    </source>
</evidence>